<dbReference type="RefSeq" id="WP_115585309.1">
    <property type="nucleotide sequence ID" value="NZ_CP025544.1"/>
</dbReference>
<reference evidence="1 2" key="1">
    <citation type="submission" date="2017-12" db="EMBL/GenBank/DDBJ databases">
        <title>Chromulinavorax destructans is a abundant pathogen of dominant heterotrophic picoflagllates.</title>
        <authorList>
            <person name="Deeg C.M."/>
            <person name="Zimmer M."/>
            <person name="Suttle C.A."/>
        </authorList>
    </citation>
    <scope>NUCLEOTIDE SEQUENCE [LARGE SCALE GENOMIC DNA]</scope>
    <source>
        <strain evidence="1 2">SeV1</strain>
    </source>
</reference>
<evidence type="ECO:0000313" key="2">
    <source>
        <dbReference type="Proteomes" id="UP000254834"/>
    </source>
</evidence>
<proteinExistence type="predicted"/>
<organism evidence="1 2">
    <name type="scientific">Candidatus Chromulinivorax destructor</name>
    <dbReference type="NCBI Taxonomy" id="2066483"/>
    <lineage>
        <taxon>Bacteria</taxon>
        <taxon>Candidatus Babelota</taxon>
        <taxon>Candidatus Babeliae</taxon>
        <taxon>Candidatus Babeliales</taxon>
        <taxon>Candidatus Chromulinivoraceae</taxon>
        <taxon>Candidatus Chromulinivorax</taxon>
    </lineage>
</organism>
<dbReference type="EMBL" id="CP025544">
    <property type="protein sequence ID" value="AXK60294.1"/>
    <property type="molecule type" value="Genomic_DNA"/>
</dbReference>
<dbReference type="OrthoDB" id="9900979at2"/>
<evidence type="ECO:0000313" key="1">
    <source>
        <dbReference type="EMBL" id="AXK60294.1"/>
    </source>
</evidence>
<name>A0A345ZAH7_9BACT</name>
<accession>A0A345ZAH7</accession>
<protein>
    <submittedName>
        <fullName evidence="1">Uncharacterized protein</fullName>
    </submittedName>
</protein>
<dbReference type="AlphaFoldDB" id="A0A345ZAH7"/>
<keyword evidence="2" id="KW-1185">Reference proteome</keyword>
<sequence length="540" mass="57992">MVSKTIKNLCVAIALSVQLHQLHGDATLSTSKGFIQPRPSSGNIAREMMMESNYRHTDSGSWFGEFSATGFYQRYWTQGDQENGLGAFPFWSGSNTMTIGNNEQVSTTTPSTLANVDAYQFGLGQVTPGANPATINLNPIFYQAGTDFMLIMGQSGVKSGFYAKAKVPLAITEVTYQLTENNPLVATDYPAGALSVSNATVNEPATSMSQAFLGFKNEQFAGNGDYTPMLFGLINNISTTVIRFADFELTAGYNWIFHENSSVTIAGRMSCPSGNKADGTYMIEPIVGRGGNYGLGGYAAGNFQLWHGAHNNKLTCKFMADVLHLFTTETTRSYDLVSAGPGSRYLLVANYANGSYQNEIQNLINHTTLLSNSTFAAEVDIALALNYSCGHGWSFDLGYEFYGRSAETLEITGNFANQTYAILGRQGVGQIGAGATPTTLAQPTATISSSVARQDVVGVPSALVVDATIASNRIAASDLDVAAAAQAAYLTSKAFTKIAYEWNNINYIPFFGMIAEWEFSTCLNNALPQWSIAIVGGTSF</sequence>
<dbReference type="KEGG" id="cdes:C0J27_00820"/>
<gene>
    <name evidence="1" type="ORF">C0J27_00820</name>
</gene>
<dbReference type="Proteomes" id="UP000254834">
    <property type="component" value="Chromosome"/>
</dbReference>